<reference evidence="1" key="1">
    <citation type="submission" date="2021-02" db="EMBL/GenBank/DDBJ databases">
        <title>Natrosporangium hydrolyticum gen. nov., sp. nov, a haloalkaliphilic actinobacterium from a soda solonchak soil.</title>
        <authorList>
            <person name="Sorokin D.Y."/>
            <person name="Khijniak T.V."/>
            <person name="Zakharycheva A.P."/>
            <person name="Boueva O.V."/>
            <person name="Ariskina E.V."/>
            <person name="Hahnke R.L."/>
            <person name="Bunk B."/>
            <person name="Sproer C."/>
            <person name="Schumann P."/>
            <person name="Evtushenko L.I."/>
            <person name="Kublanov I.V."/>
        </authorList>
    </citation>
    <scope>NUCLEOTIDE SEQUENCE</scope>
    <source>
        <strain evidence="1">DSM 106523</strain>
    </source>
</reference>
<dbReference type="EMBL" id="CP070499">
    <property type="protein sequence ID" value="QSB16102.1"/>
    <property type="molecule type" value="Genomic_DNA"/>
</dbReference>
<dbReference type="AlphaFoldDB" id="A0A895YJ88"/>
<accession>A0A895YJ88</accession>
<name>A0A895YJ88_9ACTN</name>
<dbReference type="CDD" id="cd21631">
    <property type="entry name" value="RHH_CopG_NikR-like"/>
    <property type="match status" value="1"/>
</dbReference>
<organism evidence="1 2">
    <name type="scientific">Natronosporangium hydrolyticum</name>
    <dbReference type="NCBI Taxonomy" id="2811111"/>
    <lineage>
        <taxon>Bacteria</taxon>
        <taxon>Bacillati</taxon>
        <taxon>Actinomycetota</taxon>
        <taxon>Actinomycetes</taxon>
        <taxon>Micromonosporales</taxon>
        <taxon>Micromonosporaceae</taxon>
        <taxon>Natronosporangium</taxon>
    </lineage>
</organism>
<evidence type="ECO:0000313" key="2">
    <source>
        <dbReference type="Proteomes" id="UP000662857"/>
    </source>
</evidence>
<dbReference type="Proteomes" id="UP000662857">
    <property type="component" value="Chromosome"/>
</dbReference>
<dbReference type="KEGG" id="nhy:JQS43_07300"/>
<proteinExistence type="predicted"/>
<protein>
    <submittedName>
        <fullName evidence="1">Ribbon-helix-helix protein, CopG family</fullName>
    </submittedName>
</protein>
<dbReference type="RefSeq" id="WP_239678305.1">
    <property type="nucleotide sequence ID" value="NZ_CP070499.1"/>
</dbReference>
<sequence>MRTTITFDDDTAAAVDQLRRSGARGVSQIVNDLIRAGLRHREERPPFVQSTSDLGIQVDVANVAEALDLLDGPDHR</sequence>
<keyword evidence="2" id="KW-1185">Reference proteome</keyword>
<evidence type="ECO:0000313" key="1">
    <source>
        <dbReference type="EMBL" id="QSB16102.1"/>
    </source>
</evidence>
<gene>
    <name evidence="1" type="ORF">JQS43_07300</name>
</gene>
<dbReference type="GO" id="GO:0006355">
    <property type="term" value="P:regulation of DNA-templated transcription"/>
    <property type="evidence" value="ECO:0007669"/>
    <property type="project" value="InterPro"/>
</dbReference>